<feature type="non-terminal residue" evidence="1">
    <location>
        <position position="164"/>
    </location>
</feature>
<evidence type="ECO:0008006" key="2">
    <source>
        <dbReference type="Google" id="ProtNLM"/>
    </source>
</evidence>
<dbReference type="EMBL" id="LAZR01020826">
    <property type="protein sequence ID" value="KKL87468.1"/>
    <property type="molecule type" value="Genomic_DNA"/>
</dbReference>
<organism evidence="1">
    <name type="scientific">marine sediment metagenome</name>
    <dbReference type="NCBI Taxonomy" id="412755"/>
    <lineage>
        <taxon>unclassified sequences</taxon>
        <taxon>metagenomes</taxon>
        <taxon>ecological metagenomes</taxon>
    </lineage>
</organism>
<evidence type="ECO:0000313" key="1">
    <source>
        <dbReference type="EMBL" id="KKL87468.1"/>
    </source>
</evidence>
<name>A0A0F9FMJ6_9ZZZZ</name>
<sequence length="164" mass="18505">MNRPVGYLQKRPDGLDGERGLYYDYVLASNGLFIEAEGKLIAARVPVAACEVRGLAPLEPRFVLRYGRIPQRFFDLALSAFLVDTSKERYVAVTWQDGYHLYVPEQETEAAKVEYQMGDSIVLDLHSHGKMEAWFSTKDNEDETGMKLYGVVGKLDGTPVVQLR</sequence>
<accession>A0A0F9FMJ6</accession>
<gene>
    <name evidence="1" type="ORF">LCGC14_1934430</name>
</gene>
<proteinExistence type="predicted"/>
<dbReference type="AlphaFoldDB" id="A0A0F9FMJ6"/>
<protein>
    <recommendedName>
        <fullName evidence="2">JAB domain-containing protein</fullName>
    </recommendedName>
</protein>
<comment type="caution">
    <text evidence="1">The sequence shown here is derived from an EMBL/GenBank/DDBJ whole genome shotgun (WGS) entry which is preliminary data.</text>
</comment>
<reference evidence="1" key="1">
    <citation type="journal article" date="2015" name="Nature">
        <title>Complex archaea that bridge the gap between prokaryotes and eukaryotes.</title>
        <authorList>
            <person name="Spang A."/>
            <person name="Saw J.H."/>
            <person name="Jorgensen S.L."/>
            <person name="Zaremba-Niedzwiedzka K."/>
            <person name="Martijn J."/>
            <person name="Lind A.E."/>
            <person name="van Eijk R."/>
            <person name="Schleper C."/>
            <person name="Guy L."/>
            <person name="Ettema T.J."/>
        </authorList>
    </citation>
    <scope>NUCLEOTIDE SEQUENCE</scope>
</reference>